<organism evidence="1 2">
    <name type="scientific">Avena sativa</name>
    <name type="common">Oat</name>
    <dbReference type="NCBI Taxonomy" id="4498"/>
    <lineage>
        <taxon>Eukaryota</taxon>
        <taxon>Viridiplantae</taxon>
        <taxon>Streptophyta</taxon>
        <taxon>Embryophyta</taxon>
        <taxon>Tracheophyta</taxon>
        <taxon>Spermatophyta</taxon>
        <taxon>Magnoliopsida</taxon>
        <taxon>Liliopsida</taxon>
        <taxon>Poales</taxon>
        <taxon>Poaceae</taxon>
        <taxon>BOP clade</taxon>
        <taxon>Pooideae</taxon>
        <taxon>Poodae</taxon>
        <taxon>Poeae</taxon>
        <taxon>Poeae Chloroplast Group 1 (Aveneae type)</taxon>
        <taxon>Aveninae</taxon>
        <taxon>Avena</taxon>
    </lineage>
</organism>
<sequence>MGANGRAEHHSPSSAKTSPRGGAGGGVEHYSPSTKSPRAFSVASLLPSGAAAWLFDSRWAVSAAVTVFLFIAATLTVTSTSSSLSPVSASFFSFFPSSGSVDLAEPPVANVSSSAPPPPPPPGADVPRLAYLVSGSKGDLDRLWRTLHALYHPRNLYVVHLDREAPVGERLELARRVANSTVFRRVGNVEVIRRANMVTYRGPTMVANTLHACAVLLRRSRDWDWFINLSASDYPLMTQDDILHAFSTLPRNVNFVEHTGNLGWKEGQRAKPLIVDPGLYSSQKQDIFYAGKARREMPTAFKLFTGSAWVGLSRDFAEYVVWGWDNLPRTLLMYYSNFVSSPEGYFQTVLCNAPRFVPTVANHDLHHIQWDTPPRQHPHALNLADMDRMVRSNAPFARKFARDDPVLDVIDGALLRGRGKNGTAAGMFAPGGWCGEGGDCVGHVAAVGGRDDWVLWPGPGAERLQRLMHRVVRSEAFPNSQCK</sequence>
<accession>A0ACD5VNG7</accession>
<evidence type="ECO:0000313" key="2">
    <source>
        <dbReference type="Proteomes" id="UP001732700"/>
    </source>
</evidence>
<dbReference type="EnsemblPlants" id="AVESA.00010b.r2.3CG0467800.1">
    <property type="protein sequence ID" value="AVESA.00010b.r2.3CG0467800.1.CDS"/>
    <property type="gene ID" value="AVESA.00010b.r2.3CG0467800"/>
</dbReference>
<reference evidence="1" key="1">
    <citation type="submission" date="2021-05" db="EMBL/GenBank/DDBJ databases">
        <authorList>
            <person name="Scholz U."/>
            <person name="Mascher M."/>
            <person name="Fiebig A."/>
        </authorList>
    </citation>
    <scope>NUCLEOTIDE SEQUENCE [LARGE SCALE GENOMIC DNA]</scope>
</reference>
<keyword evidence="2" id="KW-1185">Reference proteome</keyword>
<proteinExistence type="predicted"/>
<reference evidence="1" key="2">
    <citation type="submission" date="2025-09" db="UniProtKB">
        <authorList>
            <consortium name="EnsemblPlants"/>
        </authorList>
    </citation>
    <scope>IDENTIFICATION</scope>
</reference>
<dbReference type="Proteomes" id="UP001732700">
    <property type="component" value="Chromosome 3C"/>
</dbReference>
<name>A0ACD5VNG7_AVESA</name>
<protein>
    <submittedName>
        <fullName evidence="1">Uncharacterized protein</fullName>
    </submittedName>
</protein>
<evidence type="ECO:0000313" key="1">
    <source>
        <dbReference type="EnsemblPlants" id="AVESA.00010b.r2.3CG0467800.1.CDS"/>
    </source>
</evidence>